<evidence type="ECO:0000313" key="3">
    <source>
        <dbReference type="Proteomes" id="UP000234882"/>
    </source>
</evidence>
<dbReference type="PANTHER" id="PTHR43044:SF1">
    <property type="entry name" value="QUINOL:CYTOCHROME C OXIDOREDUCTASE QUINONE-BINDING SUBUNIT 2"/>
    <property type="match status" value="1"/>
</dbReference>
<evidence type="ECO:0000313" key="2">
    <source>
        <dbReference type="EMBL" id="AUM75037.1"/>
    </source>
</evidence>
<gene>
    <name evidence="2" type="ORF">CYR75_12755</name>
</gene>
<reference evidence="3" key="1">
    <citation type="submission" date="2017-12" db="EMBL/GenBank/DDBJ databases">
        <title>Genomic analysis of Paracoccus sp. CBA4604.</title>
        <authorList>
            <person name="Roh S.W."/>
            <person name="Kim J.Y."/>
            <person name="Kim J.S."/>
        </authorList>
    </citation>
    <scope>NUCLEOTIDE SEQUENCE [LARGE SCALE GENOMIC DNA]</scope>
    <source>
        <strain evidence="3">CBA4604</strain>
    </source>
</reference>
<keyword evidence="1" id="KW-0472">Membrane</keyword>
<dbReference type="Proteomes" id="UP000234882">
    <property type="component" value="Chromosome"/>
</dbReference>
<feature type="transmembrane region" description="Helical" evidence="1">
    <location>
        <begin position="113"/>
        <end position="135"/>
    </location>
</feature>
<dbReference type="EMBL" id="CP025583">
    <property type="protein sequence ID" value="AUM75037.1"/>
    <property type="molecule type" value="Genomic_DNA"/>
</dbReference>
<dbReference type="RefSeq" id="WP_101500382.1">
    <property type="nucleotide sequence ID" value="NZ_CP025583.1"/>
</dbReference>
<feature type="transmembrane region" description="Helical" evidence="1">
    <location>
        <begin position="38"/>
        <end position="59"/>
    </location>
</feature>
<dbReference type="AlphaFoldDB" id="A0A2K9MHB6"/>
<feature type="transmembrane region" description="Helical" evidence="1">
    <location>
        <begin position="252"/>
        <end position="270"/>
    </location>
</feature>
<keyword evidence="3" id="KW-1185">Reference proteome</keyword>
<dbReference type="PANTHER" id="PTHR43044">
    <property type="match status" value="1"/>
</dbReference>
<name>A0A2K9MHB6_9RHOB</name>
<keyword evidence="1" id="KW-0812">Transmembrane</keyword>
<dbReference type="KEGG" id="paru:CYR75_12755"/>
<feature type="transmembrane region" description="Helical" evidence="1">
    <location>
        <begin position="312"/>
        <end position="336"/>
    </location>
</feature>
<feature type="transmembrane region" description="Helical" evidence="1">
    <location>
        <begin position="282"/>
        <end position="300"/>
    </location>
</feature>
<evidence type="ECO:0000256" key="1">
    <source>
        <dbReference type="SAM" id="Phobius"/>
    </source>
</evidence>
<keyword evidence="1" id="KW-1133">Transmembrane helix</keyword>
<organism evidence="2 3">
    <name type="scientific">Paracoccus jeotgali</name>
    <dbReference type="NCBI Taxonomy" id="2065379"/>
    <lineage>
        <taxon>Bacteria</taxon>
        <taxon>Pseudomonadati</taxon>
        <taxon>Pseudomonadota</taxon>
        <taxon>Alphaproteobacteria</taxon>
        <taxon>Rhodobacterales</taxon>
        <taxon>Paracoccaceae</taxon>
        <taxon>Paracoccus</taxon>
    </lineage>
</organism>
<sequence length="345" mass="36873">MMPLLFPLAAVALAALAGLGPMAAVLRAWVFAAHFWTGVSLGAAVLLLIHAITGGRWGLAMGPGLRAAAAAMPVAALAWLPLILTAPGLFPWAGAQPSDLPETVARKLAYLDVGFLQARTVVVLLLFLLICWVAAGPLRQRWGAAGAATLLMVYAFAVSILSIDWLLAFEPEFYSTAYPPIHATGGVVAAMAFGTLILWASDGARDRLADCGMLMLGWAMVWLYLVYMQYLIIWSGDLPQEIAWYLRRSQGGFGVVLWLAIGWHAVVIAAMASPRLKQRPDAVAAAAGVLLLGQAVDLWWRSAPAFAEHVELVHLIDLLAVIALGLAWFAAASLGLRQRGEVRHA</sequence>
<feature type="transmembrane region" description="Helical" evidence="1">
    <location>
        <begin position="71"/>
        <end position="93"/>
    </location>
</feature>
<protein>
    <submittedName>
        <fullName evidence="2">Uncharacterized protein</fullName>
    </submittedName>
</protein>
<dbReference type="OrthoDB" id="140980at2"/>
<feature type="transmembrane region" description="Helical" evidence="1">
    <location>
        <begin position="181"/>
        <end position="200"/>
    </location>
</feature>
<accession>A0A2K9MHB6</accession>
<feature type="transmembrane region" description="Helical" evidence="1">
    <location>
        <begin position="147"/>
        <end position="169"/>
    </location>
</feature>
<feature type="transmembrane region" description="Helical" evidence="1">
    <location>
        <begin position="212"/>
        <end position="232"/>
    </location>
</feature>
<proteinExistence type="predicted"/>